<reference evidence="2" key="1">
    <citation type="submission" date="2020-12" db="EMBL/GenBank/DDBJ databases">
        <authorList>
            <consortium name="Molecular Ecology Group"/>
        </authorList>
    </citation>
    <scope>NUCLEOTIDE SEQUENCE</scope>
    <source>
        <strain evidence="2">TBG_1078</strain>
    </source>
</reference>
<evidence type="ECO:0000256" key="1">
    <source>
        <dbReference type="SAM" id="MobiDB-lite"/>
    </source>
</evidence>
<feature type="compositionally biased region" description="Low complexity" evidence="1">
    <location>
        <begin position="76"/>
        <end position="87"/>
    </location>
</feature>
<keyword evidence="3" id="KW-1185">Reference proteome</keyword>
<dbReference type="AlphaFoldDB" id="A0A811ZYK8"/>
<evidence type="ECO:0000313" key="3">
    <source>
        <dbReference type="Proteomes" id="UP000645828"/>
    </source>
</evidence>
<organism evidence="2 3">
    <name type="scientific">Nyctereutes procyonoides</name>
    <name type="common">Raccoon dog</name>
    <name type="synonym">Canis procyonoides</name>
    <dbReference type="NCBI Taxonomy" id="34880"/>
    <lineage>
        <taxon>Eukaryota</taxon>
        <taxon>Metazoa</taxon>
        <taxon>Chordata</taxon>
        <taxon>Craniata</taxon>
        <taxon>Vertebrata</taxon>
        <taxon>Euteleostomi</taxon>
        <taxon>Mammalia</taxon>
        <taxon>Eutheria</taxon>
        <taxon>Laurasiatheria</taxon>
        <taxon>Carnivora</taxon>
        <taxon>Caniformia</taxon>
        <taxon>Canidae</taxon>
        <taxon>Nyctereutes</taxon>
    </lineage>
</organism>
<feature type="compositionally biased region" description="Pro residues" evidence="1">
    <location>
        <begin position="14"/>
        <end position="30"/>
    </location>
</feature>
<dbReference type="Proteomes" id="UP000645828">
    <property type="component" value="Unassembled WGS sequence"/>
</dbReference>
<feature type="region of interest" description="Disordered" evidence="1">
    <location>
        <begin position="49"/>
        <end position="87"/>
    </location>
</feature>
<sequence>MALDFRYLRAEPARLPPPRPAPPPAPPPGVSPGCRGSLGAAWDWQRGARNLHRKAGPVRTRDRARLTLQKPRQETETSSEGCAASSSSAFTPALCPRSFSSLPVSRVQGFLSRQQLQGCWIRLGRIGLAHVPFLLPPSPQCQTHCSLDPFHWRESPGAIALDQEVKIGMDWKRKRRHHVLLIAREASLVSLAPMLPLPGFPSW</sequence>
<gene>
    <name evidence="2" type="ORF">NYPRO_LOCUS26445</name>
</gene>
<dbReference type="EMBL" id="CAJHUB010000784">
    <property type="protein sequence ID" value="CAD7693653.1"/>
    <property type="molecule type" value="Genomic_DNA"/>
</dbReference>
<evidence type="ECO:0000313" key="2">
    <source>
        <dbReference type="EMBL" id="CAD7693653.1"/>
    </source>
</evidence>
<protein>
    <submittedName>
        <fullName evidence="2">(raccoon dog) hypothetical protein</fullName>
    </submittedName>
</protein>
<name>A0A811ZYK8_NYCPR</name>
<feature type="compositionally biased region" description="Basic and acidic residues" evidence="1">
    <location>
        <begin position="59"/>
        <end position="75"/>
    </location>
</feature>
<proteinExistence type="predicted"/>
<feature type="compositionally biased region" description="Basic and acidic residues" evidence="1">
    <location>
        <begin position="1"/>
        <end position="12"/>
    </location>
</feature>
<comment type="caution">
    <text evidence="2">The sequence shown here is derived from an EMBL/GenBank/DDBJ whole genome shotgun (WGS) entry which is preliminary data.</text>
</comment>
<accession>A0A811ZYK8</accession>
<feature type="region of interest" description="Disordered" evidence="1">
    <location>
        <begin position="1"/>
        <end position="36"/>
    </location>
</feature>